<name>A0A9P6C9Y1_9AGAR</name>
<dbReference type="AlphaFoldDB" id="A0A9P6C9Y1"/>
<keyword evidence="2" id="KW-1185">Reference proteome</keyword>
<dbReference type="Proteomes" id="UP000807342">
    <property type="component" value="Unassembled WGS sequence"/>
</dbReference>
<comment type="caution">
    <text evidence="1">The sequence shown here is derived from an EMBL/GenBank/DDBJ whole genome shotgun (WGS) entry which is preliminary data.</text>
</comment>
<protein>
    <submittedName>
        <fullName evidence="1">Uncharacterized protein</fullName>
    </submittedName>
</protein>
<accession>A0A9P6C9Y1</accession>
<reference evidence="1" key="1">
    <citation type="submission" date="2020-11" db="EMBL/GenBank/DDBJ databases">
        <authorList>
            <consortium name="DOE Joint Genome Institute"/>
            <person name="Ahrendt S."/>
            <person name="Riley R."/>
            <person name="Andreopoulos W."/>
            <person name="Labutti K."/>
            <person name="Pangilinan J."/>
            <person name="Ruiz-Duenas F.J."/>
            <person name="Barrasa J.M."/>
            <person name="Sanchez-Garcia M."/>
            <person name="Camarero S."/>
            <person name="Miyauchi S."/>
            <person name="Serrano A."/>
            <person name="Linde D."/>
            <person name="Babiker R."/>
            <person name="Drula E."/>
            <person name="Ayuso-Fernandez I."/>
            <person name="Pacheco R."/>
            <person name="Padilla G."/>
            <person name="Ferreira P."/>
            <person name="Barriuso J."/>
            <person name="Kellner H."/>
            <person name="Castanera R."/>
            <person name="Alfaro M."/>
            <person name="Ramirez L."/>
            <person name="Pisabarro A.G."/>
            <person name="Kuo A."/>
            <person name="Tritt A."/>
            <person name="Lipzen A."/>
            <person name="He G."/>
            <person name="Yan M."/>
            <person name="Ng V."/>
            <person name="Cullen D."/>
            <person name="Martin F."/>
            <person name="Rosso M.-N."/>
            <person name="Henrissat B."/>
            <person name="Hibbett D."/>
            <person name="Martinez A.T."/>
            <person name="Grigoriev I.V."/>
        </authorList>
    </citation>
    <scope>NUCLEOTIDE SEQUENCE</scope>
    <source>
        <strain evidence="1">MF-IS2</strain>
    </source>
</reference>
<sequence length="158" mass="18065">MSQTVPDTLLSFFEGRESPSLRYLALFTQLLTPQQLRLLLLQNLTHLALQDCFDEIIPWDEFRNLSDLIHFMREMAIDIYTKSKELRDDIIGVLLHLPPNLKFFVALMASSHSRRLSLAETTRMTRNPIIGGVVMMTAMGKGTGRRGITPLTILTRCF</sequence>
<evidence type="ECO:0000313" key="1">
    <source>
        <dbReference type="EMBL" id="KAF9453624.1"/>
    </source>
</evidence>
<evidence type="ECO:0000313" key="2">
    <source>
        <dbReference type="Proteomes" id="UP000807342"/>
    </source>
</evidence>
<dbReference type="EMBL" id="MU151060">
    <property type="protein sequence ID" value="KAF9453624.1"/>
    <property type="molecule type" value="Genomic_DNA"/>
</dbReference>
<organism evidence="1 2">
    <name type="scientific">Macrolepiota fuliginosa MF-IS2</name>
    <dbReference type="NCBI Taxonomy" id="1400762"/>
    <lineage>
        <taxon>Eukaryota</taxon>
        <taxon>Fungi</taxon>
        <taxon>Dikarya</taxon>
        <taxon>Basidiomycota</taxon>
        <taxon>Agaricomycotina</taxon>
        <taxon>Agaricomycetes</taxon>
        <taxon>Agaricomycetidae</taxon>
        <taxon>Agaricales</taxon>
        <taxon>Agaricineae</taxon>
        <taxon>Agaricaceae</taxon>
        <taxon>Macrolepiota</taxon>
    </lineage>
</organism>
<gene>
    <name evidence="1" type="ORF">P691DRAFT_800262</name>
</gene>
<proteinExistence type="predicted"/>